<reference evidence="4" key="1">
    <citation type="journal article" date="2019" name="Int. J. Syst. Evol. Microbiol.">
        <title>The Global Catalogue of Microorganisms (GCM) 10K type strain sequencing project: providing services to taxonomists for standard genome sequencing and annotation.</title>
        <authorList>
            <consortium name="The Broad Institute Genomics Platform"/>
            <consortium name="The Broad Institute Genome Sequencing Center for Infectious Disease"/>
            <person name="Wu L."/>
            <person name="Ma J."/>
        </authorList>
    </citation>
    <scope>NUCLEOTIDE SEQUENCE [LARGE SCALE GENOMIC DNA]</scope>
    <source>
        <strain evidence="4">CGMCC 4.7317</strain>
    </source>
</reference>
<dbReference type="EMBL" id="JBHSTI010000008">
    <property type="protein sequence ID" value="MFC6237422.1"/>
    <property type="molecule type" value="Genomic_DNA"/>
</dbReference>
<name>A0ABW1SYD1_9ACTN</name>
<evidence type="ECO:0000313" key="4">
    <source>
        <dbReference type="Proteomes" id="UP001596138"/>
    </source>
</evidence>
<evidence type="ECO:0000313" key="3">
    <source>
        <dbReference type="EMBL" id="MFC6237422.1"/>
    </source>
</evidence>
<dbReference type="InterPro" id="IPR050268">
    <property type="entry name" value="NADH-dep_flavin_reductase"/>
</dbReference>
<keyword evidence="4" id="KW-1185">Reference proteome</keyword>
<comment type="caution">
    <text evidence="3">The sequence shown here is derived from an EMBL/GenBank/DDBJ whole genome shotgun (WGS) entry which is preliminary data.</text>
</comment>
<dbReference type="InterPro" id="IPR012349">
    <property type="entry name" value="Split_barrel_FMN-bd"/>
</dbReference>
<sequence>MGAAEIGMGAVRAAEFRTVMSRFATGVTVVTCVQEGFDHAMTANAFASVSLDPALVLVCVEDDSRFHEAVLHAGAWNVNVLEEGQRGRASWFATSGRPLVGQFDTTPTRRSAETGALLLDGCLATLECVTESVHRAGDHDILIGRVLGMELARPEGRPLLYFASSYGTLGDPAAR</sequence>
<dbReference type="RefSeq" id="WP_386764703.1">
    <property type="nucleotide sequence ID" value="NZ_JBHSTI010000008.1"/>
</dbReference>
<dbReference type="InterPro" id="IPR002563">
    <property type="entry name" value="Flavin_Rdtase-like_dom"/>
</dbReference>
<keyword evidence="1 3" id="KW-0560">Oxidoreductase</keyword>
<evidence type="ECO:0000259" key="2">
    <source>
        <dbReference type="SMART" id="SM00903"/>
    </source>
</evidence>
<dbReference type="Pfam" id="PF01613">
    <property type="entry name" value="Flavin_Reduct"/>
    <property type="match status" value="1"/>
</dbReference>
<dbReference type="EC" id="1.5.1.-" evidence="3"/>
<protein>
    <submittedName>
        <fullName evidence="3">Flavin reductase family protein</fullName>
        <ecNumber evidence="3">1.5.1.-</ecNumber>
    </submittedName>
</protein>
<proteinExistence type="predicted"/>
<dbReference type="PANTHER" id="PTHR30466:SF1">
    <property type="entry name" value="FMN REDUCTASE (NADH) RUTF"/>
    <property type="match status" value="1"/>
</dbReference>
<dbReference type="GO" id="GO:0016491">
    <property type="term" value="F:oxidoreductase activity"/>
    <property type="evidence" value="ECO:0007669"/>
    <property type="project" value="UniProtKB-KW"/>
</dbReference>
<dbReference type="Gene3D" id="2.30.110.10">
    <property type="entry name" value="Electron Transport, Fmn-binding Protein, Chain A"/>
    <property type="match status" value="1"/>
</dbReference>
<dbReference type="SUPFAM" id="SSF50475">
    <property type="entry name" value="FMN-binding split barrel"/>
    <property type="match status" value="1"/>
</dbReference>
<accession>A0ABW1SYD1</accession>
<gene>
    <name evidence="3" type="ORF">ACFQGU_06005</name>
</gene>
<feature type="domain" description="Flavin reductase like" evidence="2">
    <location>
        <begin position="20"/>
        <end position="168"/>
    </location>
</feature>
<dbReference type="PANTHER" id="PTHR30466">
    <property type="entry name" value="FLAVIN REDUCTASE"/>
    <property type="match status" value="1"/>
</dbReference>
<organism evidence="3 4">
    <name type="scientific">Longivirga aurantiaca</name>
    <dbReference type="NCBI Taxonomy" id="1837743"/>
    <lineage>
        <taxon>Bacteria</taxon>
        <taxon>Bacillati</taxon>
        <taxon>Actinomycetota</taxon>
        <taxon>Actinomycetes</taxon>
        <taxon>Sporichthyales</taxon>
        <taxon>Sporichthyaceae</taxon>
        <taxon>Longivirga</taxon>
    </lineage>
</organism>
<dbReference type="Proteomes" id="UP001596138">
    <property type="component" value="Unassembled WGS sequence"/>
</dbReference>
<dbReference type="SMART" id="SM00903">
    <property type="entry name" value="Flavin_Reduct"/>
    <property type="match status" value="1"/>
</dbReference>
<evidence type="ECO:0000256" key="1">
    <source>
        <dbReference type="ARBA" id="ARBA00023002"/>
    </source>
</evidence>